<keyword evidence="5" id="KW-0378">Hydrolase</keyword>
<dbReference type="SUPFAM" id="SSF56672">
    <property type="entry name" value="DNA/RNA polymerases"/>
    <property type="match status" value="1"/>
</dbReference>
<feature type="domain" description="Integrase catalytic" evidence="7">
    <location>
        <begin position="239"/>
        <end position="383"/>
    </location>
</feature>
<dbReference type="Pfam" id="PF17917">
    <property type="entry name" value="RT_RNaseH"/>
    <property type="match status" value="1"/>
</dbReference>
<keyword evidence="9" id="KW-1185">Reference proteome</keyword>
<evidence type="ECO:0000313" key="9">
    <source>
        <dbReference type="Proteomes" id="UP001151760"/>
    </source>
</evidence>
<dbReference type="PROSITE" id="PS50994">
    <property type="entry name" value="INTEGRASE"/>
    <property type="match status" value="1"/>
</dbReference>
<evidence type="ECO:0000256" key="2">
    <source>
        <dbReference type="ARBA" id="ARBA00022695"/>
    </source>
</evidence>
<evidence type="ECO:0000313" key="8">
    <source>
        <dbReference type="EMBL" id="GJS62848.1"/>
    </source>
</evidence>
<name>A0ABQ4XC47_9ASTR</name>
<dbReference type="InterPro" id="IPR043502">
    <property type="entry name" value="DNA/RNA_pol_sf"/>
</dbReference>
<keyword evidence="6 8" id="KW-0695">RNA-directed DNA polymerase</keyword>
<dbReference type="GO" id="GO:0003964">
    <property type="term" value="F:RNA-directed DNA polymerase activity"/>
    <property type="evidence" value="ECO:0007669"/>
    <property type="project" value="UniProtKB-KW"/>
</dbReference>
<dbReference type="PANTHER" id="PTHR35046">
    <property type="entry name" value="ZINC KNUCKLE (CCHC-TYPE) FAMILY PROTEIN"/>
    <property type="match status" value="1"/>
</dbReference>
<evidence type="ECO:0000256" key="6">
    <source>
        <dbReference type="ARBA" id="ARBA00022918"/>
    </source>
</evidence>
<dbReference type="Gene3D" id="1.10.340.70">
    <property type="match status" value="1"/>
</dbReference>
<proteinExistence type="predicted"/>
<keyword evidence="3" id="KW-0540">Nuclease</keyword>
<gene>
    <name evidence="8" type="ORF">Tco_0677412</name>
</gene>
<evidence type="ECO:0000256" key="5">
    <source>
        <dbReference type="ARBA" id="ARBA00022801"/>
    </source>
</evidence>
<accession>A0ABQ4XC47</accession>
<keyword evidence="4" id="KW-0255">Endonuclease</keyword>
<dbReference type="InterPro" id="IPR036397">
    <property type="entry name" value="RNaseH_sf"/>
</dbReference>
<organism evidence="8 9">
    <name type="scientific">Tanacetum coccineum</name>
    <dbReference type="NCBI Taxonomy" id="301880"/>
    <lineage>
        <taxon>Eukaryota</taxon>
        <taxon>Viridiplantae</taxon>
        <taxon>Streptophyta</taxon>
        <taxon>Embryophyta</taxon>
        <taxon>Tracheophyta</taxon>
        <taxon>Spermatophyta</taxon>
        <taxon>Magnoliopsida</taxon>
        <taxon>eudicotyledons</taxon>
        <taxon>Gunneridae</taxon>
        <taxon>Pentapetalae</taxon>
        <taxon>asterids</taxon>
        <taxon>campanulids</taxon>
        <taxon>Asterales</taxon>
        <taxon>Asteraceae</taxon>
        <taxon>Asteroideae</taxon>
        <taxon>Anthemideae</taxon>
        <taxon>Anthemidinae</taxon>
        <taxon>Tanacetum</taxon>
    </lineage>
</organism>
<dbReference type="InterPro" id="IPR012337">
    <property type="entry name" value="RNaseH-like_sf"/>
</dbReference>
<keyword evidence="2" id="KW-0548">Nucleotidyltransferase</keyword>
<dbReference type="InterPro" id="IPR041588">
    <property type="entry name" value="Integrase_H2C2"/>
</dbReference>
<dbReference type="PANTHER" id="PTHR35046:SF26">
    <property type="entry name" value="RNA-DIRECTED DNA POLYMERASE"/>
    <property type="match status" value="1"/>
</dbReference>
<comment type="caution">
    <text evidence="8">The sequence shown here is derived from an EMBL/GenBank/DDBJ whole genome shotgun (WGS) entry which is preliminary data.</text>
</comment>
<evidence type="ECO:0000256" key="4">
    <source>
        <dbReference type="ARBA" id="ARBA00022759"/>
    </source>
</evidence>
<dbReference type="InterPro" id="IPR001584">
    <property type="entry name" value="Integrase_cat-core"/>
</dbReference>
<dbReference type="Proteomes" id="UP001151760">
    <property type="component" value="Unassembled WGS sequence"/>
</dbReference>
<dbReference type="Gene3D" id="3.30.420.10">
    <property type="entry name" value="Ribonuclease H-like superfamily/Ribonuclease H"/>
    <property type="match status" value="1"/>
</dbReference>
<reference evidence="8" key="1">
    <citation type="journal article" date="2022" name="Int. J. Mol. Sci.">
        <title>Draft Genome of Tanacetum Coccineum: Genomic Comparison of Closely Related Tanacetum-Family Plants.</title>
        <authorList>
            <person name="Yamashiro T."/>
            <person name="Shiraishi A."/>
            <person name="Nakayama K."/>
            <person name="Satake H."/>
        </authorList>
    </citation>
    <scope>NUCLEOTIDE SEQUENCE</scope>
</reference>
<protein>
    <submittedName>
        <fullName evidence="8">RNA-directed DNA polymerase</fullName>
    </submittedName>
</protein>
<evidence type="ECO:0000256" key="3">
    <source>
        <dbReference type="ARBA" id="ARBA00022722"/>
    </source>
</evidence>
<dbReference type="Pfam" id="PF17921">
    <property type="entry name" value="Integrase_H2C2"/>
    <property type="match status" value="1"/>
</dbReference>
<reference evidence="8" key="2">
    <citation type="submission" date="2022-01" db="EMBL/GenBank/DDBJ databases">
        <authorList>
            <person name="Yamashiro T."/>
            <person name="Shiraishi A."/>
            <person name="Satake H."/>
            <person name="Nakayama K."/>
        </authorList>
    </citation>
    <scope>NUCLEOTIDE SEQUENCE</scope>
</reference>
<evidence type="ECO:0000256" key="1">
    <source>
        <dbReference type="ARBA" id="ARBA00022679"/>
    </source>
</evidence>
<keyword evidence="1" id="KW-0808">Transferase</keyword>
<dbReference type="InterPro" id="IPR041373">
    <property type="entry name" value="RT_RNaseH"/>
</dbReference>
<dbReference type="CDD" id="cd09274">
    <property type="entry name" value="RNase_HI_RT_Ty3"/>
    <property type="match status" value="1"/>
</dbReference>
<dbReference type="SUPFAM" id="SSF53098">
    <property type="entry name" value="Ribonuclease H-like"/>
    <property type="match status" value="1"/>
</dbReference>
<dbReference type="EMBL" id="BQNB010009388">
    <property type="protein sequence ID" value="GJS62848.1"/>
    <property type="molecule type" value="Genomic_DNA"/>
</dbReference>
<evidence type="ECO:0000259" key="7">
    <source>
        <dbReference type="PROSITE" id="PS50994"/>
    </source>
</evidence>
<sequence>MAFEELKRQLASTPVLALPCFTDVFEVECDASGVGIGAVLSQSGRPIAYFSEKLNDAKHRYTTYDKEFYEIVRALDHWQHYLISKEFILHSDHEALKYIQGQHKLLPRHAKWVEFLQVFNFTIKYKSGKLNKGADALSRKYSLLNHLQQKIIGFELLKQEYPIDPDFEVLFSHCQTTQNQSRGGLAGHLGIDKTTHLLRANFFWPKLARDVEHFIRRCLPCHRAKSQLSPHGLYMPLPVPLAPWEDVSLDFITGLPRTQHHKDSVMVVVDRFSKMAHFVACHTTYDAVQVANLYFKEIVRLHGVPKTMVSDRDVKFLSHFLLTLWQKLGTKLKFSTSSHPQTDGQTEVTNRALRFNTSLPLSRTMKQWEELLPRAEFAYFRAQ</sequence>